<name>A0A6A6E7W7_9PEZI</name>
<sequence length="53" mass="5812">MYAIFLKMVPTGKDGRIGQYIADGLTQVVEEIKANKIVCITIDNASNMRIPGN</sequence>
<dbReference type="Proteomes" id="UP000800200">
    <property type="component" value="Unassembled WGS sequence"/>
</dbReference>
<accession>A0A6A6E7W7</accession>
<evidence type="ECO:0000313" key="2">
    <source>
        <dbReference type="Proteomes" id="UP000800200"/>
    </source>
</evidence>
<protein>
    <recommendedName>
        <fullName evidence="3">DUF659 domain-containing protein</fullName>
    </recommendedName>
</protein>
<keyword evidence="2" id="KW-1185">Reference proteome</keyword>
<evidence type="ECO:0008006" key="3">
    <source>
        <dbReference type="Google" id="ProtNLM"/>
    </source>
</evidence>
<gene>
    <name evidence="1" type="ORF">K469DRAFT_100175</name>
</gene>
<proteinExistence type="predicted"/>
<dbReference type="OrthoDB" id="2439304at2759"/>
<evidence type="ECO:0000313" key="1">
    <source>
        <dbReference type="EMBL" id="KAF2188021.1"/>
    </source>
</evidence>
<organism evidence="1 2">
    <name type="scientific">Zopfia rhizophila CBS 207.26</name>
    <dbReference type="NCBI Taxonomy" id="1314779"/>
    <lineage>
        <taxon>Eukaryota</taxon>
        <taxon>Fungi</taxon>
        <taxon>Dikarya</taxon>
        <taxon>Ascomycota</taxon>
        <taxon>Pezizomycotina</taxon>
        <taxon>Dothideomycetes</taxon>
        <taxon>Dothideomycetes incertae sedis</taxon>
        <taxon>Zopfiaceae</taxon>
        <taxon>Zopfia</taxon>
    </lineage>
</organism>
<dbReference type="EMBL" id="ML994625">
    <property type="protein sequence ID" value="KAF2188021.1"/>
    <property type="molecule type" value="Genomic_DNA"/>
</dbReference>
<dbReference type="AlphaFoldDB" id="A0A6A6E7W7"/>
<reference evidence="1" key="1">
    <citation type="journal article" date="2020" name="Stud. Mycol.">
        <title>101 Dothideomycetes genomes: a test case for predicting lifestyles and emergence of pathogens.</title>
        <authorList>
            <person name="Haridas S."/>
            <person name="Albert R."/>
            <person name="Binder M."/>
            <person name="Bloem J."/>
            <person name="Labutti K."/>
            <person name="Salamov A."/>
            <person name="Andreopoulos B."/>
            <person name="Baker S."/>
            <person name="Barry K."/>
            <person name="Bills G."/>
            <person name="Bluhm B."/>
            <person name="Cannon C."/>
            <person name="Castanera R."/>
            <person name="Culley D."/>
            <person name="Daum C."/>
            <person name="Ezra D."/>
            <person name="Gonzalez J."/>
            <person name="Henrissat B."/>
            <person name="Kuo A."/>
            <person name="Liang C."/>
            <person name="Lipzen A."/>
            <person name="Lutzoni F."/>
            <person name="Magnuson J."/>
            <person name="Mondo S."/>
            <person name="Nolan M."/>
            <person name="Ohm R."/>
            <person name="Pangilinan J."/>
            <person name="Park H.-J."/>
            <person name="Ramirez L."/>
            <person name="Alfaro M."/>
            <person name="Sun H."/>
            <person name="Tritt A."/>
            <person name="Yoshinaga Y."/>
            <person name="Zwiers L.-H."/>
            <person name="Turgeon B."/>
            <person name="Goodwin S."/>
            <person name="Spatafora J."/>
            <person name="Crous P."/>
            <person name="Grigoriev I."/>
        </authorList>
    </citation>
    <scope>NUCLEOTIDE SEQUENCE</scope>
    <source>
        <strain evidence="1">CBS 207.26</strain>
    </source>
</reference>